<protein>
    <submittedName>
        <fullName evidence="1">Zf-HC2 domain-containing protein</fullName>
    </submittedName>
</protein>
<dbReference type="EMBL" id="CP066167">
    <property type="protein sequence ID" value="QQD17393.1"/>
    <property type="molecule type" value="Genomic_DNA"/>
</dbReference>
<evidence type="ECO:0000313" key="2">
    <source>
        <dbReference type="Proteomes" id="UP000596063"/>
    </source>
</evidence>
<sequence length="88" mass="10408">MLTCKKVSERASDDIDGHYKGWQKLQIRLHLMICSHCRRFRRHLIHSRDVAASVAKQLWNNDKRDNTATIMRHIEQTQSDRSAPKRPD</sequence>
<dbReference type="KEGG" id="snan:I6N98_13605"/>
<gene>
    <name evidence="1" type="ORF">I6N98_13605</name>
</gene>
<dbReference type="Proteomes" id="UP000596063">
    <property type="component" value="Chromosome"/>
</dbReference>
<organism evidence="1 2">
    <name type="scientific">Spongiibacter nanhainus</name>
    <dbReference type="NCBI Taxonomy" id="2794344"/>
    <lineage>
        <taxon>Bacteria</taxon>
        <taxon>Pseudomonadati</taxon>
        <taxon>Pseudomonadota</taxon>
        <taxon>Gammaproteobacteria</taxon>
        <taxon>Cellvibrionales</taxon>
        <taxon>Spongiibacteraceae</taxon>
        <taxon>Spongiibacter</taxon>
    </lineage>
</organism>
<evidence type="ECO:0000313" key="1">
    <source>
        <dbReference type="EMBL" id="QQD17393.1"/>
    </source>
</evidence>
<dbReference type="RefSeq" id="WP_198568894.1">
    <property type="nucleotide sequence ID" value="NZ_CP066167.1"/>
</dbReference>
<proteinExistence type="predicted"/>
<dbReference type="AlphaFoldDB" id="A0A7T4UPV1"/>
<keyword evidence="2" id="KW-1185">Reference proteome</keyword>
<reference evidence="1 2" key="1">
    <citation type="submission" date="2020-12" db="EMBL/GenBank/DDBJ databases">
        <authorList>
            <person name="Shan Y."/>
        </authorList>
    </citation>
    <scope>NUCLEOTIDE SEQUENCE [LARGE SCALE GENOMIC DNA]</scope>
    <source>
        <strain evidence="2">csc3.9</strain>
    </source>
</reference>
<accession>A0A7T4UPV1</accession>
<name>A0A7T4UPV1_9GAMM</name>